<name>A0AA46I5D8_9FUSO</name>
<keyword evidence="3" id="KW-1185">Reference proteome</keyword>
<evidence type="ECO:0000313" key="2">
    <source>
        <dbReference type="EMBL" id="TDT69243.1"/>
    </source>
</evidence>
<dbReference type="PANTHER" id="PTHR43155">
    <property type="entry name" value="CYCLIC DI-GMP PHOSPHODIESTERASE PA4108-RELATED"/>
    <property type="match status" value="1"/>
</dbReference>
<sequence length="366" mass="42623">MRIDLNEAKEGMIILADVYDEYGKILLSSGVRLSNKLINRLKKEKVIEIDVREQDAPKKRFEYFEEEEEIENSKVELKKFGRPEVKEKVTENCNKLEDIIKKLFLNNNVDVAKRKTIIASVVKFIKQNFNKDIIYILEYITKDRIIEGQLYYHSLNVAILSYTIGKWLKYTDKQLDTLIVAALFHDIGKIKIPEEILNKEERLLDNEYEIIMSHAKETENIMKEFGCFSKETIEAASFHHERSDGSGYPNKLNGNEINEYSKIIAVADIFDALTSKKAYREKYNSFKALEIIDNYSYSKLDNKITKLFITKFFEIYLGQGVELNDSTKAKIIRLNSNEITRPLLATTDGQIIDLALRKELEIQKFL</sequence>
<dbReference type="PANTHER" id="PTHR43155:SF2">
    <property type="entry name" value="CYCLIC DI-GMP PHOSPHODIESTERASE PA4108"/>
    <property type="match status" value="1"/>
</dbReference>
<dbReference type="NCBIfam" id="TIGR00277">
    <property type="entry name" value="HDIG"/>
    <property type="match status" value="1"/>
</dbReference>
<evidence type="ECO:0000259" key="1">
    <source>
        <dbReference type="PROSITE" id="PS51832"/>
    </source>
</evidence>
<gene>
    <name evidence="2" type="ORF">EV215_1586</name>
</gene>
<dbReference type="Proteomes" id="UP000294678">
    <property type="component" value="Unassembled WGS sequence"/>
</dbReference>
<protein>
    <submittedName>
        <fullName evidence="2">Nucleotidyltransferase with HDIG domain</fullName>
    </submittedName>
</protein>
<evidence type="ECO:0000313" key="3">
    <source>
        <dbReference type="Proteomes" id="UP000294678"/>
    </source>
</evidence>
<dbReference type="Pfam" id="PF13487">
    <property type="entry name" value="HD_5"/>
    <property type="match status" value="1"/>
</dbReference>
<dbReference type="AlphaFoldDB" id="A0AA46I5D8"/>
<dbReference type="SUPFAM" id="SSF109604">
    <property type="entry name" value="HD-domain/PDEase-like"/>
    <property type="match status" value="1"/>
</dbReference>
<reference evidence="2 3" key="1">
    <citation type="submission" date="2019-03" db="EMBL/GenBank/DDBJ databases">
        <title>Genomic Encyclopedia of Type Strains, Phase IV (KMG-IV): sequencing the most valuable type-strain genomes for metagenomic binning, comparative biology and taxonomic classification.</title>
        <authorList>
            <person name="Goeker M."/>
        </authorList>
    </citation>
    <scope>NUCLEOTIDE SEQUENCE [LARGE SCALE GENOMIC DNA]</scope>
    <source>
        <strain evidence="2 3">DSM 100055</strain>
    </source>
</reference>
<accession>A0AA46I5D8</accession>
<dbReference type="EMBL" id="SOBG01000006">
    <property type="protein sequence ID" value="TDT69243.1"/>
    <property type="molecule type" value="Genomic_DNA"/>
</dbReference>
<dbReference type="RefSeq" id="WP_134113453.1">
    <property type="nucleotide sequence ID" value="NZ_SOBG01000006.1"/>
</dbReference>
<dbReference type="CDD" id="cd00077">
    <property type="entry name" value="HDc"/>
    <property type="match status" value="1"/>
</dbReference>
<feature type="domain" description="HD-GYP" evidence="1">
    <location>
        <begin position="126"/>
        <end position="324"/>
    </location>
</feature>
<proteinExistence type="predicted"/>
<dbReference type="InterPro" id="IPR003607">
    <property type="entry name" value="HD/PDEase_dom"/>
</dbReference>
<dbReference type="InterPro" id="IPR037522">
    <property type="entry name" value="HD_GYP_dom"/>
</dbReference>
<comment type="caution">
    <text evidence="2">The sequence shown here is derived from an EMBL/GenBank/DDBJ whole genome shotgun (WGS) entry which is preliminary data.</text>
</comment>
<organism evidence="2 3">
    <name type="scientific">Hypnocyclicus thermotrophus</name>
    <dbReference type="NCBI Taxonomy" id="1627895"/>
    <lineage>
        <taxon>Bacteria</taxon>
        <taxon>Fusobacteriati</taxon>
        <taxon>Fusobacteriota</taxon>
        <taxon>Fusobacteriia</taxon>
        <taxon>Fusobacteriales</taxon>
        <taxon>Fusobacteriaceae</taxon>
        <taxon>Hypnocyclicus</taxon>
    </lineage>
</organism>
<dbReference type="SMART" id="SM00471">
    <property type="entry name" value="HDc"/>
    <property type="match status" value="1"/>
</dbReference>
<dbReference type="InterPro" id="IPR006675">
    <property type="entry name" value="HDIG_dom"/>
</dbReference>
<dbReference type="Gene3D" id="1.10.3210.10">
    <property type="entry name" value="Hypothetical protein af1432"/>
    <property type="match status" value="1"/>
</dbReference>
<dbReference type="PROSITE" id="PS51832">
    <property type="entry name" value="HD_GYP"/>
    <property type="match status" value="1"/>
</dbReference>